<gene>
    <name evidence="8" type="ORF">Cfor_07036</name>
</gene>
<dbReference type="Pfam" id="PF01465">
    <property type="entry name" value="GRIP"/>
    <property type="match status" value="1"/>
</dbReference>
<dbReference type="EMBL" id="BLKM01012995">
    <property type="protein sequence ID" value="GFG38729.1"/>
    <property type="molecule type" value="Genomic_DNA"/>
</dbReference>
<feature type="coiled-coil region" evidence="5">
    <location>
        <begin position="52"/>
        <end position="263"/>
    </location>
</feature>
<evidence type="ECO:0000256" key="4">
    <source>
        <dbReference type="ARBA" id="ARBA00023054"/>
    </source>
</evidence>
<dbReference type="InterPro" id="IPR051841">
    <property type="entry name" value="MT-Golgi_org_protein"/>
</dbReference>
<feature type="compositionally biased region" description="Polar residues" evidence="6">
    <location>
        <begin position="1183"/>
        <end position="1194"/>
    </location>
</feature>
<organism evidence="8 9">
    <name type="scientific">Coptotermes formosanus</name>
    <name type="common">Formosan subterranean termite</name>
    <dbReference type="NCBI Taxonomy" id="36987"/>
    <lineage>
        <taxon>Eukaryota</taxon>
        <taxon>Metazoa</taxon>
        <taxon>Ecdysozoa</taxon>
        <taxon>Arthropoda</taxon>
        <taxon>Hexapoda</taxon>
        <taxon>Insecta</taxon>
        <taxon>Pterygota</taxon>
        <taxon>Neoptera</taxon>
        <taxon>Polyneoptera</taxon>
        <taxon>Dictyoptera</taxon>
        <taxon>Blattodea</taxon>
        <taxon>Blattoidea</taxon>
        <taxon>Termitoidae</taxon>
        <taxon>Rhinotermitidae</taxon>
        <taxon>Coptotermes</taxon>
    </lineage>
</organism>
<feature type="coiled-coil region" evidence="5">
    <location>
        <begin position="1209"/>
        <end position="1250"/>
    </location>
</feature>
<dbReference type="FunCoup" id="A0A6L2Q1R6">
    <property type="interactions" value="128"/>
</dbReference>
<dbReference type="PANTHER" id="PTHR18902">
    <property type="entry name" value="NUCLEAR MITOTIC APPARATUS PROTEIN 1-RELATED"/>
    <property type="match status" value="1"/>
</dbReference>
<dbReference type="Gene3D" id="1.10.220.60">
    <property type="entry name" value="GRIP domain"/>
    <property type="match status" value="1"/>
</dbReference>
<feature type="coiled-coil region" evidence="5">
    <location>
        <begin position="323"/>
        <end position="378"/>
    </location>
</feature>
<dbReference type="PROSITE" id="PS50913">
    <property type="entry name" value="GRIP"/>
    <property type="match status" value="1"/>
</dbReference>
<dbReference type="InParanoid" id="A0A6L2Q1R6"/>
<name>A0A6L2Q1R6_COPFO</name>
<keyword evidence="9" id="KW-1185">Reference proteome</keyword>
<evidence type="ECO:0000313" key="8">
    <source>
        <dbReference type="EMBL" id="GFG38729.1"/>
    </source>
</evidence>
<evidence type="ECO:0000256" key="6">
    <source>
        <dbReference type="SAM" id="MobiDB-lite"/>
    </source>
</evidence>
<sequence>MTVAKVVFVEKYRSIGLLSVFQDSDGAQRRNTLEDLNKVDLIKKCKSLLIIAQRAKQAKDEAAEEVMKLKEQLNSLQVQIEQVSKGEEYCDADRDEKQLQLQNEVSAMQEMLSTLTEQKLQFTMEVDKLKKENLALEKQLTHLKVENANAGETSAQLQSQREELETAAESYKRQTHRLMNENDALIKQMESLEVEMKRKEDQTSQLSRDQIKLLEGELQMLRDEVQCLTEEDARKKEQMKELYETFSKEKSELERTLEAVSSKVQEMTSGLLLLSSGVSELNGLRKRLLEEVQTFQYNLLNTLQGDIWMEIQKAVMSYVESEIAASKQENAELLGEMNEMNQVIKQRGETISKLNNLNSDLEHRLRETNSKLEAVQQDSNIKLSELETKDKALCDLKMDLAKVTKTHQENIEMKDETILTLEKEVVKFMECQHELETKTSALEAKEERIHNLEAVLAKQADTLQELISKDGIIHDLEEEIKDLKARNKAGNKESDGGSAEDHNVRVKELQDEVSALKARIRLLERDTEEVHKENGDAPSEVMSGSTISRVEESARLKDLEETFEERYTKLRTIAVRLKKRVSELTMQQTQLDTEKKKLSTDKAELQAKVAQLSAHAKNLQTMQLEYDRLQDDVETQKSEVKELKKTLELSVNESAALKVQLLECQEEKDCKVKEFEACIKDKQRLELANKELSSHIHLLKKDKETENIARKEKEKEVVRLGEELQAGEKRLTEEIDHHRNTQELLEALRQECKKHSVLSLEMEDYERSVGDLTQQLASEKSKVKELDDHLETQRDITRGLQEQISLLEQRIQSEEARSKEVKEQLNASRARLVEVETVALEREAAISELKSQIELHKDKSENLVLQLSELAAEKERLVESGRNQQNSLNRQVHVLEEHVSQLKESLTEREAELRDLRAEFGNYKVRAQSVLRQKVRPDDGSSGFSREDHIEEVAQLKQTAEILRNKLEDVSSKLQTLATENSAVQEDRARVLQRCQELLDTVQDLRHQNSQLHTQLQETTTEHREALRSQKLQAETLNQCYRQQLEELEEKLCKETSFLKKQLQDTEERLHGTHQHTSGVGEVIGHAVQADNSGMVFRTPSKHNPSPHWNSGTVGFIPFRSAALMSQQDSENKLEIALLEREEGEGSESVDSASPHLAASQEHRTEFISLEKLLSSPADDDNNASTVGTSPGVELSQTKEQLVVSECRIRHLTGLLTEAERDLAKLTQQNQVLKEEIRRQQRSVEREQHAQNFEYLKNVILKFVTLQGGDERSRLVPVLNTILKLSPEETNQLNIVANASNRNEYQEYFLGGKGGQCVRLTALPPSCADCLEIWEPHPPGTLMACPGL</sequence>
<feature type="coiled-coil region" evidence="5">
    <location>
        <begin position="435"/>
        <end position="533"/>
    </location>
</feature>
<comment type="subcellular location">
    <subcellularLocation>
        <location evidence="1">Cytoplasm</location>
    </subcellularLocation>
</comment>
<evidence type="ECO:0000256" key="1">
    <source>
        <dbReference type="ARBA" id="ARBA00004496"/>
    </source>
</evidence>
<reference evidence="9" key="1">
    <citation type="submission" date="2020-01" db="EMBL/GenBank/DDBJ databases">
        <title>Draft genome sequence of the Termite Coptotermes fromosanus.</title>
        <authorList>
            <person name="Itakura S."/>
            <person name="Yosikawa Y."/>
            <person name="Umezawa K."/>
        </authorList>
    </citation>
    <scope>NUCLEOTIDE SEQUENCE [LARGE SCALE GENOMIC DNA]</scope>
</reference>
<feature type="coiled-coil region" evidence="5">
    <location>
        <begin position="588"/>
        <end position="653"/>
    </location>
</feature>
<feature type="domain" description="GRIP" evidence="7">
    <location>
        <begin position="1246"/>
        <end position="1296"/>
    </location>
</feature>
<feature type="coiled-coil region" evidence="5">
    <location>
        <begin position="946"/>
        <end position="1051"/>
    </location>
</feature>
<comment type="caution">
    <text evidence="8">The sequence shown here is derived from an EMBL/GenBank/DDBJ whole genome shotgun (WGS) entry which is preliminary data.</text>
</comment>
<protein>
    <recommendedName>
        <fullName evidence="7">GRIP domain-containing protein</fullName>
    </recommendedName>
</protein>
<evidence type="ECO:0000313" key="9">
    <source>
        <dbReference type="Proteomes" id="UP000502823"/>
    </source>
</evidence>
<keyword evidence="2" id="KW-0963">Cytoplasm</keyword>
<dbReference type="OrthoDB" id="1926336at2759"/>
<evidence type="ECO:0000259" key="7">
    <source>
        <dbReference type="PROSITE" id="PS50913"/>
    </source>
</evidence>
<feature type="coiled-coil region" evidence="5">
    <location>
        <begin position="682"/>
        <end position="919"/>
    </location>
</feature>
<proteinExistence type="predicted"/>
<keyword evidence="4 5" id="KW-0175">Coiled coil</keyword>
<keyword evidence="3" id="KW-0597">Phosphoprotein</keyword>
<dbReference type="SMART" id="SM00755">
    <property type="entry name" value="Grip"/>
    <property type="match status" value="1"/>
</dbReference>
<evidence type="ECO:0000256" key="2">
    <source>
        <dbReference type="ARBA" id="ARBA00022490"/>
    </source>
</evidence>
<dbReference type="PANTHER" id="PTHR18902:SF25">
    <property type="entry name" value="GRIP AND COILED-COIL DOMAIN-CONTAINING PROTEIN 2"/>
    <property type="match status" value="1"/>
</dbReference>
<dbReference type="Proteomes" id="UP000502823">
    <property type="component" value="Unassembled WGS sequence"/>
</dbReference>
<evidence type="ECO:0000256" key="5">
    <source>
        <dbReference type="SAM" id="Coils"/>
    </source>
</evidence>
<dbReference type="InterPro" id="IPR000237">
    <property type="entry name" value="GRIP_dom"/>
</dbReference>
<dbReference type="GO" id="GO:0005794">
    <property type="term" value="C:Golgi apparatus"/>
    <property type="evidence" value="ECO:0007669"/>
    <property type="project" value="TreeGrafter"/>
</dbReference>
<accession>A0A6L2Q1R6</accession>
<evidence type="ECO:0000256" key="3">
    <source>
        <dbReference type="ARBA" id="ARBA00022553"/>
    </source>
</evidence>
<feature type="region of interest" description="Disordered" evidence="6">
    <location>
        <begin position="1174"/>
        <end position="1194"/>
    </location>
</feature>
<feature type="region of interest" description="Disordered" evidence="6">
    <location>
        <begin position="1141"/>
        <end position="1161"/>
    </location>
</feature>